<dbReference type="EMBL" id="JASJOS010000019">
    <property type="protein sequence ID" value="MDJ1485246.1"/>
    <property type="molecule type" value="Genomic_DNA"/>
</dbReference>
<dbReference type="PRINTS" id="PR00315">
    <property type="entry name" value="ELONGATNFCT"/>
</dbReference>
<protein>
    <submittedName>
        <fullName evidence="5">GTP-binding protein</fullName>
    </submittedName>
</protein>
<dbReference type="Pfam" id="PF00009">
    <property type="entry name" value="GTP_EFTU"/>
    <property type="match status" value="1"/>
</dbReference>
<evidence type="ECO:0000313" key="7">
    <source>
        <dbReference type="Proteomes" id="UP001228581"/>
    </source>
</evidence>
<dbReference type="InterPro" id="IPR000795">
    <property type="entry name" value="T_Tr_GTP-bd_dom"/>
</dbReference>
<keyword evidence="1" id="KW-0547">Nucleotide-binding</keyword>
<keyword evidence="2" id="KW-0648">Protein biosynthesis</keyword>
<name>A0AAE3QXW6_9BACT</name>
<dbReference type="SUPFAM" id="SSF52540">
    <property type="entry name" value="P-loop containing nucleoside triphosphate hydrolases"/>
    <property type="match status" value="1"/>
</dbReference>
<reference evidence="5 7" key="1">
    <citation type="submission" date="2023-05" db="EMBL/GenBank/DDBJ databases">
        <authorList>
            <person name="Zhang X."/>
        </authorList>
    </citation>
    <scope>NUCLEOTIDE SEQUENCE</scope>
    <source>
        <strain evidence="6 7">DM2B3-1</strain>
        <strain evidence="5">YF14B1</strain>
    </source>
</reference>
<dbReference type="PANTHER" id="PTHR43261">
    <property type="entry name" value="TRANSLATION ELONGATION FACTOR G-RELATED"/>
    <property type="match status" value="1"/>
</dbReference>
<dbReference type="EMBL" id="JASJOT010000010">
    <property type="protein sequence ID" value="MDJ1494677.1"/>
    <property type="molecule type" value="Genomic_DNA"/>
</dbReference>
<dbReference type="GO" id="GO:0032790">
    <property type="term" value="P:ribosome disassembly"/>
    <property type="evidence" value="ECO:0007669"/>
    <property type="project" value="TreeGrafter"/>
</dbReference>
<dbReference type="PROSITE" id="PS51722">
    <property type="entry name" value="G_TR_2"/>
    <property type="match status" value="1"/>
</dbReference>
<dbReference type="InterPro" id="IPR027417">
    <property type="entry name" value="P-loop_NTPase"/>
</dbReference>
<proteinExistence type="predicted"/>
<keyword evidence="3" id="KW-0342">GTP-binding</keyword>
<dbReference type="Proteomes" id="UP001241110">
    <property type="component" value="Unassembled WGS sequence"/>
</dbReference>
<dbReference type="PROSITE" id="PS00301">
    <property type="entry name" value="G_TR_1"/>
    <property type="match status" value="1"/>
</dbReference>
<gene>
    <name evidence="5" type="ORF">QNI16_32425</name>
    <name evidence="6" type="ORF">QNI19_17170</name>
</gene>
<comment type="caution">
    <text evidence="5">The sequence shown here is derived from an EMBL/GenBank/DDBJ whole genome shotgun (WGS) entry which is preliminary data.</text>
</comment>
<evidence type="ECO:0000256" key="1">
    <source>
        <dbReference type="ARBA" id="ARBA00022741"/>
    </source>
</evidence>
<evidence type="ECO:0000313" key="5">
    <source>
        <dbReference type="EMBL" id="MDJ1485246.1"/>
    </source>
</evidence>
<evidence type="ECO:0000256" key="2">
    <source>
        <dbReference type="ARBA" id="ARBA00022917"/>
    </source>
</evidence>
<organism evidence="5 8">
    <name type="scientific">Xanthocytophaga flava</name>
    <dbReference type="NCBI Taxonomy" id="3048013"/>
    <lineage>
        <taxon>Bacteria</taxon>
        <taxon>Pseudomonadati</taxon>
        <taxon>Bacteroidota</taxon>
        <taxon>Cytophagia</taxon>
        <taxon>Cytophagales</taxon>
        <taxon>Rhodocytophagaceae</taxon>
        <taxon>Xanthocytophaga</taxon>
    </lineage>
</organism>
<evidence type="ECO:0000256" key="3">
    <source>
        <dbReference type="ARBA" id="ARBA00023134"/>
    </source>
</evidence>
<evidence type="ECO:0000313" key="6">
    <source>
        <dbReference type="EMBL" id="MDJ1494677.1"/>
    </source>
</evidence>
<keyword evidence="7" id="KW-1185">Reference proteome</keyword>
<dbReference type="AlphaFoldDB" id="A0AAE3QXW6"/>
<evidence type="ECO:0000313" key="8">
    <source>
        <dbReference type="Proteomes" id="UP001241110"/>
    </source>
</evidence>
<dbReference type="Proteomes" id="UP001228581">
    <property type="component" value="Unassembled WGS sequence"/>
</dbReference>
<dbReference type="GO" id="GO:0003924">
    <property type="term" value="F:GTPase activity"/>
    <property type="evidence" value="ECO:0007669"/>
    <property type="project" value="InterPro"/>
</dbReference>
<dbReference type="GO" id="GO:0005525">
    <property type="term" value="F:GTP binding"/>
    <property type="evidence" value="ECO:0007669"/>
    <property type="project" value="UniProtKB-KW"/>
</dbReference>
<feature type="domain" description="Tr-type G" evidence="4">
    <location>
        <begin position="5"/>
        <end position="73"/>
    </location>
</feature>
<dbReference type="PANTHER" id="PTHR43261:SF1">
    <property type="entry name" value="RIBOSOME-RELEASING FACTOR 2, MITOCHONDRIAL"/>
    <property type="match status" value="1"/>
</dbReference>
<dbReference type="Gene3D" id="3.40.50.300">
    <property type="entry name" value="P-loop containing nucleotide triphosphate hydrolases"/>
    <property type="match status" value="1"/>
</dbReference>
<sequence>MKDLQNLRNIGFIAHVDSGKTTLSEEILFLAEAIHRRGSVDGGNTVTDSMPEEQQRGITIKSSCVKFYWTVKE</sequence>
<dbReference type="InterPro" id="IPR031157">
    <property type="entry name" value="G_TR_CS"/>
</dbReference>
<dbReference type="GO" id="GO:0006412">
    <property type="term" value="P:translation"/>
    <property type="evidence" value="ECO:0007669"/>
    <property type="project" value="UniProtKB-KW"/>
</dbReference>
<evidence type="ECO:0000259" key="4">
    <source>
        <dbReference type="PROSITE" id="PS51722"/>
    </source>
</evidence>
<dbReference type="RefSeq" id="WP_313987910.1">
    <property type="nucleotide sequence ID" value="NZ_JASJOR010000051.1"/>
</dbReference>
<accession>A0AAE3QXW6</accession>